<feature type="region of interest" description="Disordered" evidence="1">
    <location>
        <begin position="194"/>
        <end position="215"/>
    </location>
</feature>
<dbReference type="AlphaFoldDB" id="A0A6J3MCR4"/>
<dbReference type="Proteomes" id="UP000504637">
    <property type="component" value="Unplaced"/>
</dbReference>
<reference evidence="3" key="2">
    <citation type="submission" date="2020-04" db="EMBL/GenBank/DDBJ databases">
        <authorList>
            <consortium name="NCBI Genome Project"/>
        </authorList>
    </citation>
    <scope>NUCLEOTIDE SEQUENCE</scope>
    <source>
        <strain evidence="3">CBS 342.82</strain>
    </source>
</reference>
<evidence type="ECO:0000256" key="1">
    <source>
        <dbReference type="SAM" id="MobiDB-lite"/>
    </source>
</evidence>
<reference evidence="3" key="3">
    <citation type="submission" date="2025-08" db="UniProtKB">
        <authorList>
            <consortium name="RefSeq"/>
        </authorList>
    </citation>
    <scope>IDENTIFICATION</scope>
    <source>
        <strain evidence="3">CBS 342.82</strain>
    </source>
</reference>
<proteinExistence type="predicted"/>
<accession>A0A6J3MCR4</accession>
<dbReference type="GeneID" id="54366912"/>
<gene>
    <name evidence="3" type="ORF">K489DRAFT_99127</name>
</gene>
<keyword evidence="2" id="KW-1185">Reference proteome</keyword>
<reference evidence="3" key="1">
    <citation type="submission" date="2020-01" db="EMBL/GenBank/DDBJ databases">
        <authorList>
            <consortium name="DOE Joint Genome Institute"/>
            <person name="Haridas S."/>
            <person name="Albert R."/>
            <person name="Binder M."/>
            <person name="Bloem J."/>
            <person name="Labutti K."/>
            <person name="Salamov A."/>
            <person name="Andreopoulos B."/>
            <person name="Baker S.E."/>
            <person name="Barry K."/>
            <person name="Bills G."/>
            <person name="Bluhm B.H."/>
            <person name="Cannon C."/>
            <person name="Castanera R."/>
            <person name="Culley D.E."/>
            <person name="Daum C."/>
            <person name="Ezra D."/>
            <person name="Gonzalez J.B."/>
            <person name="Henrissat B."/>
            <person name="Kuo A."/>
            <person name="Liang C."/>
            <person name="Lipzen A."/>
            <person name="Lutzoni F."/>
            <person name="Magnuson J."/>
            <person name="Mondo S."/>
            <person name="Nolan M."/>
            <person name="Ohm R."/>
            <person name="Pangilinan J."/>
            <person name="Park H.-J."/>
            <person name="Ramirez L."/>
            <person name="Alfaro M."/>
            <person name="Sun H."/>
            <person name="Tritt A."/>
            <person name="Yoshinaga Y."/>
            <person name="Zwiers L.-H."/>
            <person name="Turgeon B.G."/>
            <person name="Goodwin S.B."/>
            <person name="Spatafora J.W."/>
            <person name="Crous P.W."/>
            <person name="Grigoriev I.V."/>
        </authorList>
    </citation>
    <scope>NUCLEOTIDE SEQUENCE</scope>
    <source>
        <strain evidence="3">CBS 342.82</strain>
    </source>
</reference>
<organism evidence="3">
    <name type="scientific">Dissoconium aciculare CBS 342.82</name>
    <dbReference type="NCBI Taxonomy" id="1314786"/>
    <lineage>
        <taxon>Eukaryota</taxon>
        <taxon>Fungi</taxon>
        <taxon>Dikarya</taxon>
        <taxon>Ascomycota</taxon>
        <taxon>Pezizomycotina</taxon>
        <taxon>Dothideomycetes</taxon>
        <taxon>Dothideomycetidae</taxon>
        <taxon>Mycosphaerellales</taxon>
        <taxon>Dissoconiaceae</taxon>
        <taxon>Dissoconium</taxon>
    </lineage>
</organism>
<feature type="region of interest" description="Disordered" evidence="1">
    <location>
        <begin position="277"/>
        <end position="299"/>
    </location>
</feature>
<evidence type="ECO:0000313" key="2">
    <source>
        <dbReference type="Proteomes" id="UP000504637"/>
    </source>
</evidence>
<protein>
    <submittedName>
        <fullName evidence="3">Uncharacterized protein</fullName>
    </submittedName>
</protein>
<dbReference type="RefSeq" id="XP_033462851.1">
    <property type="nucleotide sequence ID" value="XM_033609111.1"/>
</dbReference>
<sequence>MMSPPSPNGDTAGLGCLSALSAARTAAAARAMKGHSVMTLSSEMTGSVCAKGRREQRPPHHYHSFASGTTTVYAFLTWSGVDACDMVLFTLSRYGTCVFSYKRSLQYLLGNPSSLVSASVARHGSNSASLQYMYPMPHINRNFYPRVSRSKDSGQAFASGRSSALEAISFLVASSVSSLGDSGLQPYRTLMSTSTKPHRTVPDGSRPCSRPHLRTSRRLRHRSVCSLQMTDFLSPISSPRQTCCRTELMRHLSNFSMRHHSHQRRPEAAAIQAASLMRSGSGTHAGPSPSPSSYLRRGS</sequence>
<name>A0A6J3MCR4_9PEZI</name>
<evidence type="ECO:0000313" key="3">
    <source>
        <dbReference type="RefSeq" id="XP_033462851.1"/>
    </source>
</evidence>